<evidence type="ECO:0000313" key="4">
    <source>
        <dbReference type="Proteomes" id="UP000004508"/>
    </source>
</evidence>
<dbReference type="PANTHER" id="PTHR43708">
    <property type="entry name" value="CONSERVED EXPRESSED OXIDOREDUCTASE (EUROFUNG)"/>
    <property type="match status" value="1"/>
</dbReference>
<dbReference type="Pfam" id="PF01408">
    <property type="entry name" value="GFO_IDH_MocA"/>
    <property type="match status" value="1"/>
</dbReference>
<dbReference type="InterPro" id="IPR055170">
    <property type="entry name" value="GFO_IDH_MocA-like_dom"/>
</dbReference>
<dbReference type="Proteomes" id="UP000004508">
    <property type="component" value="Unassembled WGS sequence"/>
</dbReference>
<name>D6TCD3_KTERA</name>
<protein>
    <submittedName>
        <fullName evidence="3">Oxidoreductase domain protein</fullName>
    </submittedName>
</protein>
<sequence length="353" mass="39316">MAMSSDNVVRIGVISFAHGHVNAYIESIKHFNDALVIAAWDEDRERGMARCQQYGIAYERNLDDLLQREDIDAVFVTSPTNQHAVHVVAAAQAGKHVLLQKPMALTLTDCDTIISTVKRYGIKFSMCYQMRVDPVNQKIKALLDEGALGKIAVVRRRHAINALLTPGFARSGNWHIDPVQNMGMFMDDASHAADWFYWMLGRPVSVMAEIDNIVTTVAPDDNGIAIYRFAKKEMGILLNSSTMLAAEATTEVYGDQGVLVQNYGDAPSSWLPHPPEAPALKMYQASAREWSSFDLPANRQQAERIKAVPRPLIDYLQGRAEPLATAEDGRVCIEMVLAAYQSAREGRRIHFSR</sequence>
<dbReference type="Pfam" id="PF22725">
    <property type="entry name" value="GFO_IDH_MocA_C3"/>
    <property type="match status" value="1"/>
</dbReference>
<dbReference type="InterPro" id="IPR036291">
    <property type="entry name" value="NAD(P)-bd_dom_sf"/>
</dbReference>
<organism evidence="3 4">
    <name type="scientific">Ktedonobacter racemifer DSM 44963</name>
    <dbReference type="NCBI Taxonomy" id="485913"/>
    <lineage>
        <taxon>Bacteria</taxon>
        <taxon>Bacillati</taxon>
        <taxon>Chloroflexota</taxon>
        <taxon>Ktedonobacteria</taxon>
        <taxon>Ktedonobacterales</taxon>
        <taxon>Ktedonobacteraceae</taxon>
        <taxon>Ktedonobacter</taxon>
    </lineage>
</organism>
<feature type="domain" description="GFO/IDH/MocA-like oxidoreductase" evidence="2">
    <location>
        <begin position="137"/>
        <end position="259"/>
    </location>
</feature>
<dbReference type="EMBL" id="ADVG01000001">
    <property type="protein sequence ID" value="EFH89950.1"/>
    <property type="molecule type" value="Genomic_DNA"/>
</dbReference>
<evidence type="ECO:0000259" key="1">
    <source>
        <dbReference type="Pfam" id="PF01408"/>
    </source>
</evidence>
<dbReference type="AlphaFoldDB" id="D6TCD3"/>
<dbReference type="GO" id="GO:0000166">
    <property type="term" value="F:nucleotide binding"/>
    <property type="evidence" value="ECO:0007669"/>
    <property type="project" value="InterPro"/>
</dbReference>
<dbReference type="SUPFAM" id="SSF55347">
    <property type="entry name" value="Glyceraldehyde-3-phosphate dehydrogenase-like, C-terminal domain"/>
    <property type="match status" value="1"/>
</dbReference>
<accession>D6TCD3</accession>
<feature type="domain" description="Gfo/Idh/MocA-like oxidoreductase N-terminal" evidence="1">
    <location>
        <begin position="10"/>
        <end position="126"/>
    </location>
</feature>
<dbReference type="SUPFAM" id="SSF51735">
    <property type="entry name" value="NAD(P)-binding Rossmann-fold domains"/>
    <property type="match status" value="1"/>
</dbReference>
<dbReference type="STRING" id="485913.Krac_11539"/>
<dbReference type="InterPro" id="IPR051317">
    <property type="entry name" value="Gfo/Idh/MocA_oxidoreduct"/>
</dbReference>
<evidence type="ECO:0000259" key="2">
    <source>
        <dbReference type="Pfam" id="PF22725"/>
    </source>
</evidence>
<dbReference type="Gene3D" id="3.30.360.10">
    <property type="entry name" value="Dihydrodipicolinate Reductase, domain 2"/>
    <property type="match status" value="1"/>
</dbReference>
<dbReference type="PANTHER" id="PTHR43708:SF8">
    <property type="entry name" value="OXIDOREDUCTASE"/>
    <property type="match status" value="1"/>
</dbReference>
<comment type="caution">
    <text evidence="3">The sequence shown here is derived from an EMBL/GenBank/DDBJ whole genome shotgun (WGS) entry which is preliminary data.</text>
</comment>
<proteinExistence type="predicted"/>
<gene>
    <name evidence="3" type="ORF">Krac_11539</name>
</gene>
<dbReference type="InParanoid" id="D6TCD3"/>
<dbReference type="Gene3D" id="3.40.50.720">
    <property type="entry name" value="NAD(P)-binding Rossmann-like Domain"/>
    <property type="match status" value="1"/>
</dbReference>
<reference evidence="3 4" key="1">
    <citation type="journal article" date="2011" name="Stand. Genomic Sci.">
        <title>Non-contiguous finished genome sequence and contextual data of the filamentous soil bacterium Ktedonobacter racemifer type strain (SOSP1-21).</title>
        <authorList>
            <person name="Chang Y.J."/>
            <person name="Land M."/>
            <person name="Hauser L."/>
            <person name="Chertkov O."/>
            <person name="Del Rio T.G."/>
            <person name="Nolan M."/>
            <person name="Copeland A."/>
            <person name="Tice H."/>
            <person name="Cheng J.F."/>
            <person name="Lucas S."/>
            <person name="Han C."/>
            <person name="Goodwin L."/>
            <person name="Pitluck S."/>
            <person name="Ivanova N."/>
            <person name="Ovchinikova G."/>
            <person name="Pati A."/>
            <person name="Chen A."/>
            <person name="Palaniappan K."/>
            <person name="Mavromatis K."/>
            <person name="Liolios K."/>
            <person name="Brettin T."/>
            <person name="Fiebig A."/>
            <person name="Rohde M."/>
            <person name="Abt B."/>
            <person name="Goker M."/>
            <person name="Detter J.C."/>
            <person name="Woyke T."/>
            <person name="Bristow J."/>
            <person name="Eisen J.A."/>
            <person name="Markowitz V."/>
            <person name="Hugenholtz P."/>
            <person name="Kyrpides N.C."/>
            <person name="Klenk H.P."/>
            <person name="Lapidus A."/>
        </authorList>
    </citation>
    <scope>NUCLEOTIDE SEQUENCE [LARGE SCALE GENOMIC DNA]</scope>
    <source>
        <strain evidence="4">DSM 44963</strain>
    </source>
</reference>
<dbReference type="InterPro" id="IPR000683">
    <property type="entry name" value="Gfo/Idh/MocA-like_OxRdtase_N"/>
</dbReference>
<evidence type="ECO:0000313" key="3">
    <source>
        <dbReference type="EMBL" id="EFH89950.1"/>
    </source>
</evidence>
<dbReference type="eggNOG" id="COG0673">
    <property type="taxonomic scope" value="Bacteria"/>
</dbReference>
<keyword evidence="4" id="KW-1185">Reference proteome</keyword>